<evidence type="ECO:0000256" key="1">
    <source>
        <dbReference type="SAM" id="MobiDB-lite"/>
    </source>
</evidence>
<dbReference type="GO" id="GO:0004843">
    <property type="term" value="F:cysteine-type deubiquitinase activity"/>
    <property type="evidence" value="ECO:0007669"/>
    <property type="project" value="TreeGrafter"/>
</dbReference>
<proteinExistence type="predicted"/>
<comment type="caution">
    <text evidence="3">The sequence shown here is derived from an EMBL/GenBank/DDBJ whole genome shotgun (WGS) entry which is preliminary data.</text>
</comment>
<feature type="domain" description="OTU" evidence="2">
    <location>
        <begin position="376"/>
        <end position="506"/>
    </location>
</feature>
<feature type="compositionally biased region" description="Polar residues" evidence="1">
    <location>
        <begin position="76"/>
        <end position="88"/>
    </location>
</feature>
<dbReference type="InterPro" id="IPR038765">
    <property type="entry name" value="Papain-like_cys_pep_sf"/>
</dbReference>
<dbReference type="SUPFAM" id="SSF54001">
    <property type="entry name" value="Cysteine proteinases"/>
    <property type="match status" value="1"/>
</dbReference>
<dbReference type="InterPro" id="IPR050704">
    <property type="entry name" value="Peptidase_C85-like"/>
</dbReference>
<feature type="region of interest" description="Disordered" evidence="1">
    <location>
        <begin position="258"/>
        <end position="288"/>
    </location>
</feature>
<feature type="compositionally biased region" description="Basic and acidic residues" evidence="1">
    <location>
        <begin position="200"/>
        <end position="210"/>
    </location>
</feature>
<accession>A0A2N5UVS3</accession>
<feature type="compositionally biased region" description="Polar residues" evidence="1">
    <location>
        <begin position="42"/>
        <end position="52"/>
    </location>
</feature>
<dbReference type="PROSITE" id="PS50802">
    <property type="entry name" value="OTU"/>
    <property type="match status" value="1"/>
</dbReference>
<dbReference type="AlphaFoldDB" id="A0A2N5UVS3"/>
<dbReference type="GO" id="GO:0016579">
    <property type="term" value="P:protein deubiquitination"/>
    <property type="evidence" value="ECO:0007669"/>
    <property type="project" value="TreeGrafter"/>
</dbReference>
<dbReference type="PANTHER" id="PTHR12419:SF7">
    <property type="entry name" value="OTU DOMAIN-CONTAINING PROTEIN 3"/>
    <property type="match status" value="1"/>
</dbReference>
<gene>
    <name evidence="3" type="ORF">PCASD_05570</name>
</gene>
<reference evidence="3 4" key="1">
    <citation type="submission" date="2017-11" db="EMBL/GenBank/DDBJ databases">
        <title>De novo assembly and phasing of dikaryotic genomes from two isolates of Puccinia coronata f. sp. avenae, the causal agent of oat crown rust.</title>
        <authorList>
            <person name="Miller M.E."/>
            <person name="Zhang Y."/>
            <person name="Omidvar V."/>
            <person name="Sperschneider J."/>
            <person name="Schwessinger B."/>
            <person name="Raley C."/>
            <person name="Palmer J.M."/>
            <person name="Garnica D."/>
            <person name="Upadhyaya N."/>
            <person name="Rathjen J."/>
            <person name="Taylor J.M."/>
            <person name="Park R.F."/>
            <person name="Dodds P.N."/>
            <person name="Hirsch C.D."/>
            <person name="Kianian S.F."/>
            <person name="Figueroa M."/>
        </authorList>
    </citation>
    <scope>NUCLEOTIDE SEQUENCE [LARGE SCALE GENOMIC DNA]</scope>
    <source>
        <strain evidence="3">12SD80</strain>
    </source>
</reference>
<dbReference type="InterPro" id="IPR003323">
    <property type="entry name" value="OTU_dom"/>
</dbReference>
<organism evidence="3 4">
    <name type="scientific">Puccinia coronata f. sp. avenae</name>
    <dbReference type="NCBI Taxonomy" id="200324"/>
    <lineage>
        <taxon>Eukaryota</taxon>
        <taxon>Fungi</taxon>
        <taxon>Dikarya</taxon>
        <taxon>Basidiomycota</taxon>
        <taxon>Pucciniomycotina</taxon>
        <taxon>Pucciniomycetes</taxon>
        <taxon>Pucciniales</taxon>
        <taxon>Pucciniaceae</taxon>
        <taxon>Puccinia</taxon>
    </lineage>
</organism>
<sequence>MEEQTTATVYLVVMNKSPSASCSRPKLKPRKKRGKNPEKQGPKTNIAVTPSRTVPKEKISDRLQWQWVPWHIGGSPSLSPRNKQTTLDSYKGFAKPGDHGHPLVIDSSDEEEITVLASEDEDIPLSQLPPKNAELPPAGSGSGATSNPHKSLEVPAVSHKETDMENQPQPATPEIPPSKLNDQKPEESNSVKHLSGSVPKMHENHSRDTLHPSQATEAAMPLSPQQRLATPEVESQREHIPQSSHDAQYQSCPIPSKVLPVKSERPTNNNLPGVLPDPHQPTTQDGRSDGTIIRIRLSKQARGVANETPDEVATPPGGRGAGIKETGESHVRGALDSWGKVREEISTYIQQDNLFSIPSRALVLARGHMVERPVQHTYGFIGEDGNCLFRAFSHWKYGSQEEHQRIREEVIEYAKLDRLFVSEYLGDEAEVDKWINSMARLEVWGDSLAMELLAKRYKVILFVVSQNKFGGSTIREYLPHERLHYCRTDVYFLFHNLKHFEILDPYGQ</sequence>
<dbReference type="CDD" id="cd22744">
    <property type="entry name" value="OTU"/>
    <property type="match status" value="1"/>
</dbReference>
<feature type="region of interest" description="Disordered" evidence="1">
    <location>
        <begin position="18"/>
        <end position="52"/>
    </location>
</feature>
<dbReference type="Proteomes" id="UP000235392">
    <property type="component" value="Unassembled WGS sequence"/>
</dbReference>
<dbReference type="EMBL" id="PGCI01000085">
    <property type="protein sequence ID" value="PLW41859.1"/>
    <property type="molecule type" value="Genomic_DNA"/>
</dbReference>
<evidence type="ECO:0000259" key="2">
    <source>
        <dbReference type="PROSITE" id="PS50802"/>
    </source>
</evidence>
<feature type="region of interest" description="Disordered" evidence="1">
    <location>
        <begin position="71"/>
        <end position="233"/>
    </location>
</feature>
<evidence type="ECO:0000313" key="3">
    <source>
        <dbReference type="EMBL" id="PLW41859.1"/>
    </source>
</evidence>
<evidence type="ECO:0000313" key="4">
    <source>
        <dbReference type="Proteomes" id="UP000235392"/>
    </source>
</evidence>
<feature type="compositionally biased region" description="Basic residues" evidence="1">
    <location>
        <begin position="25"/>
        <end position="34"/>
    </location>
</feature>
<feature type="compositionally biased region" description="Basic and acidic residues" evidence="1">
    <location>
        <begin position="181"/>
        <end position="190"/>
    </location>
</feature>
<dbReference type="PANTHER" id="PTHR12419">
    <property type="entry name" value="OTU DOMAIN CONTAINING PROTEIN"/>
    <property type="match status" value="1"/>
</dbReference>
<dbReference type="Gene3D" id="3.90.70.80">
    <property type="match status" value="1"/>
</dbReference>
<name>A0A2N5UVS3_9BASI</name>
<dbReference type="Pfam" id="PF02338">
    <property type="entry name" value="OTU"/>
    <property type="match status" value="1"/>
</dbReference>
<protein>
    <recommendedName>
        <fullName evidence="2">OTU domain-containing protein</fullName>
    </recommendedName>
</protein>
<feature type="region of interest" description="Disordered" evidence="1">
    <location>
        <begin position="301"/>
        <end position="325"/>
    </location>
</feature>
<feature type="compositionally biased region" description="Acidic residues" evidence="1">
    <location>
        <begin position="107"/>
        <end position="123"/>
    </location>
</feature>